<evidence type="ECO:0000313" key="2">
    <source>
        <dbReference type="Proteomes" id="UP000824881"/>
    </source>
</evidence>
<comment type="caution">
    <text evidence="1">The sequence shown here is derived from an EMBL/GenBank/DDBJ whole genome shotgun (WGS) entry which is preliminary data.</text>
</comment>
<name>A0ACB7IR79_PLECO</name>
<organism evidence="1 2">
    <name type="scientific">Pleurotus cornucopiae</name>
    <name type="common">Cornucopia mushroom</name>
    <dbReference type="NCBI Taxonomy" id="5321"/>
    <lineage>
        <taxon>Eukaryota</taxon>
        <taxon>Fungi</taxon>
        <taxon>Dikarya</taxon>
        <taxon>Basidiomycota</taxon>
        <taxon>Agaricomycotina</taxon>
        <taxon>Agaricomycetes</taxon>
        <taxon>Agaricomycetidae</taxon>
        <taxon>Agaricales</taxon>
        <taxon>Pleurotineae</taxon>
        <taxon>Pleurotaceae</taxon>
        <taxon>Pleurotus</taxon>
    </lineage>
</organism>
<accession>A0ACB7IR79</accession>
<reference evidence="1 2" key="1">
    <citation type="journal article" date="2021" name="Appl. Environ. Microbiol.">
        <title>Genetic linkage and physical mapping for an oyster mushroom Pleurotus cornucopiae and QTL analysis for the trait cap color.</title>
        <authorList>
            <person name="Zhang Y."/>
            <person name="Gao W."/>
            <person name="Sonnenberg A."/>
            <person name="Chen Q."/>
            <person name="Zhang J."/>
            <person name="Huang C."/>
        </authorList>
    </citation>
    <scope>NUCLEOTIDE SEQUENCE [LARGE SCALE GENOMIC DNA]</scope>
    <source>
        <strain evidence="1">CCMSSC00406</strain>
    </source>
</reference>
<proteinExistence type="predicted"/>
<keyword evidence="2" id="KW-1185">Reference proteome</keyword>
<protein>
    <submittedName>
        <fullName evidence="1">Uncharacterized protein</fullName>
    </submittedName>
</protein>
<sequence>MQICPDATLSGSSPQVAAVGQLSSYCIIFDPSVSGTWAVWSFFTEVHVIGGENVPKHGPIIVAATHHNMMLDPAILSVAFPYARILNYWSKASLFGNPILAYILSSSGNIPVDRKSKDRQILFKGTFDALARGWAVALFPEGTSYTEPRIMQVKDGAAWAALEYEKWVRENPGKSTEGSVTIIPAAIVYTNKSKYRSKVILEFGQPITMDEYRQQFFSSEDGAPRAAAKRLTRTIERELIEATINAPDWDTLYAARMARDIMWEGDKSIDLNDFVAVSQTLVDLFSTPNATPKMASMKRTLLEYYSLLQSTHLTNSVLSSLPLPRTLDPKHPATLPSRFYTLAVLFRDTLWSLISLPFFVFPLIVHSPVYIMGRLGARLVEDEEETQAQNKVLFGLLFTLLMYPASFFFLWALFMYTPIGAILAFGTVYYLAVYHNKMINDYYENAKRVIAAWRVLVGVWAPRRWEFSTAVLSQYTTPIVPKENPWIDKPKSSTSSPARNVAALLPSSLASGLEPPEPPVSSAPRRRPPSRRIMRHVLRARVEAVKALAIFFDQLEKNNQRVLASVHLAKLYGGTVEERAGSLDVTSDGVTPASEPVGWRRASEVISFLTKRGAKVPSLSYRVDADWAALSSEGEGEDSEKEKDQATWVPSSS</sequence>
<evidence type="ECO:0000313" key="1">
    <source>
        <dbReference type="EMBL" id="KAG9220361.1"/>
    </source>
</evidence>
<dbReference type="Proteomes" id="UP000824881">
    <property type="component" value="Unassembled WGS sequence"/>
</dbReference>
<dbReference type="EMBL" id="WQMT02000007">
    <property type="protein sequence ID" value="KAG9220361.1"/>
    <property type="molecule type" value="Genomic_DNA"/>
</dbReference>
<gene>
    <name evidence="1" type="ORF">CCMSSC00406_0006626</name>
</gene>